<dbReference type="AlphaFoldDB" id="A0A239PFU2"/>
<gene>
    <name evidence="3" type="ORF">SAMN05421812_12847</name>
</gene>
<keyword evidence="4" id="KW-1185">Reference proteome</keyword>
<evidence type="ECO:0000313" key="4">
    <source>
        <dbReference type="Proteomes" id="UP000198362"/>
    </source>
</evidence>
<feature type="transmembrane region" description="Helical" evidence="2">
    <location>
        <begin position="115"/>
        <end position="138"/>
    </location>
</feature>
<sequence length="443" mass="48436">MKLVLPATVPIWQWIFGAVLGLLLMTVGFWALRKAARNRTEARRLRDQLRELQRSRPGSADEQAKAAEARSNARTADRLVKFAATVCILLYIGLFASSFQAIAGFAEDFLGRHGVMVPATPLTLDGVVIGALLLSLAFVAKRKSPAKAHMLIWGMTIFSAFCGFQYGEGGADGSMAAGLYYAVMSIVGMFMFHMVLELFMPDGDFVKSKYPSMGWRWFTHWSTIPVMLCWINHPPRRREEGQRPSVREAIDHWQHVKTIRVRARAAAAAAVHARNLEDARRQGELTAIRREMEEAAARASAPAQKPAAGFTAARSIHAASRPTVGALDTAARPASVTASVPEAPEAETAQQVKVPSTAEACATWMDQWVRLAAAYPQFADGSRGIKNEDAQSSAGCSDRQARFVRDAARSGQLRARAAEVGVPVPDAYQDRPENDRRMTAVAS</sequence>
<dbReference type="RefSeq" id="WP_089255566.1">
    <property type="nucleotide sequence ID" value="NZ_FZPH01000028.1"/>
</dbReference>
<dbReference type="Pfam" id="PF10935">
    <property type="entry name" value="DUF2637"/>
    <property type="match status" value="1"/>
</dbReference>
<name>A0A239PFU2_9ACTN</name>
<proteinExistence type="predicted"/>
<accession>A0A239PFU2</accession>
<reference evidence="3 4" key="1">
    <citation type="submission" date="2017-06" db="EMBL/GenBank/DDBJ databases">
        <authorList>
            <person name="Kim H.J."/>
            <person name="Triplett B.A."/>
        </authorList>
    </citation>
    <scope>NUCLEOTIDE SEQUENCE [LARGE SCALE GENOMIC DNA]</scope>
    <source>
        <strain evidence="3 4">CGMCC 4.5593</strain>
    </source>
</reference>
<feature type="transmembrane region" description="Helical" evidence="2">
    <location>
        <begin position="12"/>
        <end position="32"/>
    </location>
</feature>
<keyword evidence="2" id="KW-0812">Transmembrane</keyword>
<feature type="compositionally biased region" description="Basic and acidic residues" evidence="1">
    <location>
        <begin position="428"/>
        <end position="443"/>
    </location>
</feature>
<dbReference type="OrthoDB" id="3322009at2"/>
<dbReference type="Proteomes" id="UP000198362">
    <property type="component" value="Unassembled WGS sequence"/>
</dbReference>
<feature type="region of interest" description="Disordered" evidence="1">
    <location>
        <begin position="424"/>
        <end position="443"/>
    </location>
</feature>
<protein>
    <recommendedName>
        <fullName evidence="5">DUF2637 domain-containing protein</fullName>
    </recommendedName>
</protein>
<feature type="transmembrane region" description="Helical" evidence="2">
    <location>
        <begin position="179"/>
        <end position="199"/>
    </location>
</feature>
<feature type="transmembrane region" description="Helical" evidence="2">
    <location>
        <begin position="79"/>
        <end position="103"/>
    </location>
</feature>
<evidence type="ECO:0008006" key="5">
    <source>
        <dbReference type="Google" id="ProtNLM"/>
    </source>
</evidence>
<evidence type="ECO:0000313" key="3">
    <source>
        <dbReference type="EMBL" id="SNT65901.1"/>
    </source>
</evidence>
<keyword evidence="2" id="KW-1133">Transmembrane helix</keyword>
<evidence type="ECO:0000256" key="2">
    <source>
        <dbReference type="SAM" id="Phobius"/>
    </source>
</evidence>
<organism evidence="3 4">
    <name type="scientific">Asanoa hainanensis</name>
    <dbReference type="NCBI Taxonomy" id="560556"/>
    <lineage>
        <taxon>Bacteria</taxon>
        <taxon>Bacillati</taxon>
        <taxon>Actinomycetota</taxon>
        <taxon>Actinomycetes</taxon>
        <taxon>Micromonosporales</taxon>
        <taxon>Micromonosporaceae</taxon>
        <taxon>Asanoa</taxon>
    </lineage>
</organism>
<dbReference type="InterPro" id="IPR021235">
    <property type="entry name" value="DUF2637"/>
</dbReference>
<feature type="transmembrane region" description="Helical" evidence="2">
    <location>
        <begin position="150"/>
        <end position="167"/>
    </location>
</feature>
<dbReference type="EMBL" id="FZPH01000028">
    <property type="protein sequence ID" value="SNT65901.1"/>
    <property type="molecule type" value="Genomic_DNA"/>
</dbReference>
<keyword evidence="2" id="KW-0472">Membrane</keyword>
<evidence type="ECO:0000256" key="1">
    <source>
        <dbReference type="SAM" id="MobiDB-lite"/>
    </source>
</evidence>